<dbReference type="AlphaFoldDB" id="A0A200QIF2"/>
<dbReference type="InterPro" id="IPR016073">
    <property type="entry name" value="Skp1_comp_POZ"/>
</dbReference>
<comment type="pathway">
    <text evidence="1">Protein modification; protein ubiquitination.</text>
</comment>
<name>A0A200QIF2_MACCD</name>
<feature type="domain" description="SKP1 component POZ" evidence="2">
    <location>
        <begin position="7"/>
        <end position="36"/>
    </location>
</feature>
<dbReference type="InParanoid" id="A0A200QIF2"/>
<accession>A0A200QIF2</accession>
<dbReference type="EMBL" id="MVGT01002027">
    <property type="protein sequence ID" value="OVA10212.1"/>
    <property type="molecule type" value="Genomic_DNA"/>
</dbReference>
<evidence type="ECO:0000313" key="3">
    <source>
        <dbReference type="EMBL" id="OVA10212.1"/>
    </source>
</evidence>
<keyword evidence="4" id="KW-1185">Reference proteome</keyword>
<evidence type="ECO:0000313" key="4">
    <source>
        <dbReference type="Proteomes" id="UP000195402"/>
    </source>
</evidence>
<evidence type="ECO:0000259" key="2">
    <source>
        <dbReference type="Pfam" id="PF03931"/>
    </source>
</evidence>
<dbReference type="Proteomes" id="UP000195402">
    <property type="component" value="Unassembled WGS sequence"/>
</dbReference>
<evidence type="ECO:0000256" key="1">
    <source>
        <dbReference type="ARBA" id="ARBA00004906"/>
    </source>
</evidence>
<proteinExistence type="predicted"/>
<dbReference type="InterPro" id="IPR011333">
    <property type="entry name" value="SKP1/BTB/POZ_sf"/>
</dbReference>
<gene>
    <name evidence="3" type="ORF">BVC80_1595g19</name>
</gene>
<organism evidence="3 4">
    <name type="scientific">Macleaya cordata</name>
    <name type="common">Five-seeded plume-poppy</name>
    <name type="synonym">Bocconia cordata</name>
    <dbReference type="NCBI Taxonomy" id="56857"/>
    <lineage>
        <taxon>Eukaryota</taxon>
        <taxon>Viridiplantae</taxon>
        <taxon>Streptophyta</taxon>
        <taxon>Embryophyta</taxon>
        <taxon>Tracheophyta</taxon>
        <taxon>Spermatophyta</taxon>
        <taxon>Magnoliopsida</taxon>
        <taxon>Ranunculales</taxon>
        <taxon>Papaveraceae</taxon>
        <taxon>Papaveroideae</taxon>
        <taxon>Macleaya</taxon>
    </lineage>
</organism>
<comment type="caution">
    <text evidence="3">The sequence shown here is derived from an EMBL/GenBank/DDBJ whole genome shotgun (WGS) entry which is preliminary data.</text>
</comment>
<sequence>MSTAEKKVITLKSSDGETFEVDEAVALESETNKYMIVRTVVSRFKRKSKEVGLEFREDDRSGDVVRYYIGGELSEHQELDGVDMSDGGGHD</sequence>
<dbReference type="SUPFAM" id="SSF54695">
    <property type="entry name" value="POZ domain"/>
    <property type="match status" value="1"/>
</dbReference>
<dbReference type="GO" id="GO:0006511">
    <property type="term" value="P:ubiquitin-dependent protein catabolic process"/>
    <property type="evidence" value="ECO:0007669"/>
    <property type="project" value="InterPro"/>
</dbReference>
<dbReference type="STRING" id="56857.A0A200QIF2"/>
<dbReference type="Pfam" id="PF03931">
    <property type="entry name" value="Skp1_POZ"/>
    <property type="match status" value="1"/>
</dbReference>
<dbReference type="Gene3D" id="3.30.710.10">
    <property type="entry name" value="Potassium Channel Kv1.1, Chain A"/>
    <property type="match status" value="1"/>
</dbReference>
<protein>
    <submittedName>
        <fullName evidence="3">SKP1 component</fullName>
    </submittedName>
</protein>
<reference evidence="3 4" key="1">
    <citation type="journal article" date="2017" name="Mol. Plant">
        <title>The Genome of Medicinal Plant Macleaya cordata Provides New Insights into Benzylisoquinoline Alkaloids Metabolism.</title>
        <authorList>
            <person name="Liu X."/>
            <person name="Liu Y."/>
            <person name="Huang P."/>
            <person name="Ma Y."/>
            <person name="Qing Z."/>
            <person name="Tang Q."/>
            <person name="Cao H."/>
            <person name="Cheng P."/>
            <person name="Zheng Y."/>
            <person name="Yuan Z."/>
            <person name="Zhou Y."/>
            <person name="Liu J."/>
            <person name="Tang Z."/>
            <person name="Zhuo Y."/>
            <person name="Zhang Y."/>
            <person name="Yu L."/>
            <person name="Huang J."/>
            <person name="Yang P."/>
            <person name="Peng Q."/>
            <person name="Zhang J."/>
            <person name="Jiang W."/>
            <person name="Zhang Z."/>
            <person name="Lin K."/>
            <person name="Ro D.K."/>
            <person name="Chen X."/>
            <person name="Xiong X."/>
            <person name="Shang Y."/>
            <person name="Huang S."/>
            <person name="Zeng J."/>
        </authorList>
    </citation>
    <scope>NUCLEOTIDE SEQUENCE [LARGE SCALE GENOMIC DNA]</scope>
    <source>
        <strain evidence="4">cv. BLH2017</strain>
        <tissue evidence="3">Root</tissue>
    </source>
</reference>